<keyword evidence="2" id="KW-0812">Transmembrane</keyword>
<evidence type="ECO:0008006" key="5">
    <source>
        <dbReference type="Google" id="ProtNLM"/>
    </source>
</evidence>
<keyword evidence="4" id="KW-1185">Reference proteome</keyword>
<evidence type="ECO:0000313" key="3">
    <source>
        <dbReference type="EMBL" id="MDN4161112.1"/>
    </source>
</evidence>
<gene>
    <name evidence="3" type="ORF">QWY29_07055</name>
</gene>
<evidence type="ECO:0000313" key="4">
    <source>
        <dbReference type="Proteomes" id="UP001168537"/>
    </source>
</evidence>
<feature type="transmembrane region" description="Helical" evidence="2">
    <location>
        <begin position="38"/>
        <end position="59"/>
    </location>
</feature>
<comment type="caution">
    <text evidence="3">The sequence shown here is derived from an EMBL/GenBank/DDBJ whole genome shotgun (WGS) entry which is preliminary data.</text>
</comment>
<sequence>MKDVEGFMRDLSDGTLTKAPLCPEVVRRRGDRMRRRRSIAGAMAVVAVTAASVGTPYAIVSSQSDADLPTVSSAPPGPDQRSTRWKDEIPASFPLTDGMPVTNGHDGSPVRVVRGYEAQVPGPCGQEPWDPDVPVEAVDIASAVYTGETEGGEQRTLALYASDDDARRVVQTTRVDVSACFGSTGAIQATELPGNRAAEGSIRYLNRWRDGDGFTGEGHLNEVSRAGNAVLFTSVYIAGAGGPEVVEAELLRQQYATQGPIAALCAFAEEPCA</sequence>
<protein>
    <recommendedName>
        <fullName evidence="5">PknH-like extracellular domain-containing protein</fullName>
    </recommendedName>
</protein>
<keyword evidence="2" id="KW-0472">Membrane</keyword>
<reference evidence="3" key="1">
    <citation type="submission" date="2023-06" db="EMBL/GenBank/DDBJ databases">
        <title>Draft genome sequence of Nocardioides sp. SOB72.</title>
        <authorList>
            <person name="Zhang G."/>
        </authorList>
    </citation>
    <scope>NUCLEOTIDE SEQUENCE</scope>
    <source>
        <strain evidence="3">SOB72</strain>
    </source>
</reference>
<organism evidence="3 4">
    <name type="scientific">Nocardioides abyssi</name>
    <dbReference type="NCBI Taxonomy" id="3058370"/>
    <lineage>
        <taxon>Bacteria</taxon>
        <taxon>Bacillati</taxon>
        <taxon>Actinomycetota</taxon>
        <taxon>Actinomycetes</taxon>
        <taxon>Propionibacteriales</taxon>
        <taxon>Nocardioidaceae</taxon>
        <taxon>Nocardioides</taxon>
    </lineage>
</organism>
<name>A0ABT8ESG9_9ACTN</name>
<feature type="region of interest" description="Disordered" evidence="1">
    <location>
        <begin position="64"/>
        <end position="85"/>
    </location>
</feature>
<keyword evidence="2" id="KW-1133">Transmembrane helix</keyword>
<dbReference type="RefSeq" id="WP_300959994.1">
    <property type="nucleotide sequence ID" value="NZ_JAUHJR010000002.1"/>
</dbReference>
<evidence type="ECO:0000256" key="2">
    <source>
        <dbReference type="SAM" id="Phobius"/>
    </source>
</evidence>
<accession>A0ABT8ESG9</accession>
<evidence type="ECO:0000256" key="1">
    <source>
        <dbReference type="SAM" id="MobiDB-lite"/>
    </source>
</evidence>
<dbReference type="Proteomes" id="UP001168537">
    <property type="component" value="Unassembled WGS sequence"/>
</dbReference>
<feature type="compositionally biased region" description="Polar residues" evidence="1">
    <location>
        <begin position="64"/>
        <end position="73"/>
    </location>
</feature>
<proteinExistence type="predicted"/>
<dbReference type="EMBL" id="JAUHJR010000002">
    <property type="protein sequence ID" value="MDN4161112.1"/>
    <property type="molecule type" value="Genomic_DNA"/>
</dbReference>